<feature type="compositionally biased region" description="Acidic residues" evidence="1">
    <location>
        <begin position="8"/>
        <end position="40"/>
    </location>
</feature>
<evidence type="ECO:0000256" key="1">
    <source>
        <dbReference type="SAM" id="MobiDB-lite"/>
    </source>
</evidence>
<accession>A0ABT2EJ31</accession>
<sequence>MRFQPDYSEPEINIEEFPENDPWTEEGTWELPEEGADEATSEAPKPTK</sequence>
<reference evidence="2" key="1">
    <citation type="submission" date="2021-11" db="EMBL/GenBank/DDBJ databases">
        <title>Halomonas sp., isolated from a coastal aquaculture zone in Dongshan Bay.</title>
        <authorList>
            <person name="Lin W."/>
        </authorList>
    </citation>
    <scope>NUCLEOTIDE SEQUENCE</scope>
    <source>
        <strain evidence="2">Yzlin-01</strain>
    </source>
</reference>
<protein>
    <submittedName>
        <fullName evidence="2">Uncharacterized protein</fullName>
    </submittedName>
</protein>
<proteinExistence type="predicted"/>
<evidence type="ECO:0000313" key="2">
    <source>
        <dbReference type="EMBL" id="MCS2610597.1"/>
    </source>
</evidence>
<comment type="caution">
    <text evidence="2">The sequence shown here is derived from an EMBL/GenBank/DDBJ whole genome shotgun (WGS) entry which is preliminary data.</text>
</comment>
<feature type="region of interest" description="Disordered" evidence="1">
    <location>
        <begin position="1"/>
        <end position="48"/>
    </location>
</feature>
<dbReference type="RefSeq" id="WP_259037087.1">
    <property type="nucleotide sequence ID" value="NZ_JAJISC010000007.1"/>
</dbReference>
<dbReference type="Proteomes" id="UP001165542">
    <property type="component" value="Unassembled WGS sequence"/>
</dbReference>
<organism evidence="2 3">
    <name type="scientific">Halomonas dongshanensis</name>
    <dbReference type="NCBI Taxonomy" id="2890835"/>
    <lineage>
        <taxon>Bacteria</taxon>
        <taxon>Pseudomonadati</taxon>
        <taxon>Pseudomonadota</taxon>
        <taxon>Gammaproteobacteria</taxon>
        <taxon>Oceanospirillales</taxon>
        <taxon>Halomonadaceae</taxon>
        <taxon>Halomonas</taxon>
    </lineage>
</organism>
<dbReference type="EMBL" id="JAJISC010000007">
    <property type="protein sequence ID" value="MCS2610597.1"/>
    <property type="molecule type" value="Genomic_DNA"/>
</dbReference>
<name>A0ABT2EJ31_9GAMM</name>
<gene>
    <name evidence="2" type="ORF">LLY24_14855</name>
</gene>
<evidence type="ECO:0000313" key="3">
    <source>
        <dbReference type="Proteomes" id="UP001165542"/>
    </source>
</evidence>
<keyword evidence="3" id="KW-1185">Reference proteome</keyword>